<reference evidence="1 2" key="1">
    <citation type="journal article" date="2019" name="Int. J. Syst. Evol. Microbiol.">
        <title>The Global Catalogue of Microorganisms (GCM) 10K type strain sequencing project: providing services to taxonomists for standard genome sequencing and annotation.</title>
        <authorList>
            <consortium name="The Broad Institute Genomics Platform"/>
            <consortium name="The Broad Institute Genome Sequencing Center for Infectious Disease"/>
            <person name="Wu L."/>
            <person name="Ma J."/>
        </authorList>
    </citation>
    <scope>NUCLEOTIDE SEQUENCE [LARGE SCALE GENOMIC DNA]</scope>
    <source>
        <strain evidence="1 2">JCM 15481</strain>
    </source>
</reference>
<evidence type="ECO:0000313" key="1">
    <source>
        <dbReference type="EMBL" id="GAA2110572.1"/>
    </source>
</evidence>
<keyword evidence="2" id="KW-1185">Reference proteome</keyword>
<comment type="caution">
    <text evidence="1">The sequence shown here is derived from an EMBL/GenBank/DDBJ whole genome shotgun (WGS) entry which is preliminary data.</text>
</comment>
<proteinExistence type="predicted"/>
<sequence length="79" mass="8815">MEFEVVVGLLDQQEHGFGVVAKDAPEGDHRWSSTRPPSTQLDGSYAEDVLIRRADCHGELSQLDVARRDLDEHAKLNTV</sequence>
<dbReference type="Proteomes" id="UP001500443">
    <property type="component" value="Unassembled WGS sequence"/>
</dbReference>
<accession>A0ABN2XEB8</accession>
<organism evidence="1 2">
    <name type="scientific">Streptomyces synnematoformans</name>
    <dbReference type="NCBI Taxonomy" id="415721"/>
    <lineage>
        <taxon>Bacteria</taxon>
        <taxon>Bacillati</taxon>
        <taxon>Actinomycetota</taxon>
        <taxon>Actinomycetes</taxon>
        <taxon>Kitasatosporales</taxon>
        <taxon>Streptomycetaceae</taxon>
        <taxon>Streptomyces</taxon>
    </lineage>
</organism>
<evidence type="ECO:0000313" key="2">
    <source>
        <dbReference type="Proteomes" id="UP001500443"/>
    </source>
</evidence>
<name>A0ABN2XEB8_9ACTN</name>
<dbReference type="EMBL" id="BAAAPF010000009">
    <property type="protein sequence ID" value="GAA2110572.1"/>
    <property type="molecule type" value="Genomic_DNA"/>
</dbReference>
<gene>
    <name evidence="1" type="ORF">GCM10009802_07830</name>
</gene>
<protein>
    <submittedName>
        <fullName evidence="1">Uncharacterized protein</fullName>
    </submittedName>
</protein>